<dbReference type="PANTHER" id="PTHR45620">
    <property type="entry name" value="PDF RECEPTOR-LIKE PROTEIN-RELATED"/>
    <property type="match status" value="1"/>
</dbReference>
<evidence type="ECO:0000256" key="8">
    <source>
        <dbReference type="ARBA" id="ARBA00023136"/>
    </source>
</evidence>
<sequence>MEAVESDVANISNAKLTGTAHEILRNILKDCIKIGEWEYHQQFKQDKEFHLDETGSTTESQQQKLYCPTIFDGFSCWNKTPAGTTVWQKCPSFLEGFHPKQLAFKRCMPDGTWFVHPESNKTWSNYTTCVDTEDLRFREFVNDLYVIGYTVSLLTLLISIFIFFSFRTLKCTRIRIHIQLFISLILSCSLWILWYLLVVDSPEIIIGNPTWCVVLHLLIHYFMLSNYMWMFCEGLHLHLVLVVVFVKDNVALKWFYTIGWGIPLCVMSIYTYMRSLSFDDTENCWMHESEYIWILTVPVTFSLFASVLFLLNVIKVLLTKLHPCAGHTMPVGIRKAARATCILVPLFGLQNALLPLRPDPGSAIEPYYQIIAAILISLQGCCVAVLFCFINHDVIFAIRCYLYKTFPDIFINVRRDTSNNTLDKRTSM</sequence>
<proteinExistence type="inferred from homology"/>
<comment type="subcellular location">
    <subcellularLocation>
        <location evidence="1">Cell membrane</location>
        <topology evidence="1">Multi-pass membrane protein</topology>
    </subcellularLocation>
</comment>
<keyword evidence="11" id="KW-0325">Glycoprotein</keyword>
<dbReference type="EMBL" id="UFQT01000602">
    <property type="protein sequence ID" value="SSX25627.1"/>
    <property type="molecule type" value="Genomic_DNA"/>
</dbReference>
<feature type="transmembrane region" description="Helical" evidence="13">
    <location>
        <begin position="178"/>
        <end position="197"/>
    </location>
</feature>
<evidence type="ECO:0000256" key="9">
    <source>
        <dbReference type="ARBA" id="ARBA00023157"/>
    </source>
</evidence>
<reference evidence="16" key="1">
    <citation type="submission" date="2018-04" db="EMBL/GenBank/DDBJ databases">
        <authorList>
            <person name="Go L.Y."/>
            <person name="Mitchell J.A."/>
        </authorList>
    </citation>
    <scope>NUCLEOTIDE SEQUENCE</scope>
    <source>
        <tissue evidence="16">Whole organism</tissue>
    </source>
</reference>
<evidence type="ECO:0000256" key="5">
    <source>
        <dbReference type="ARBA" id="ARBA00022729"/>
    </source>
</evidence>
<dbReference type="SMART" id="SM00008">
    <property type="entry name" value="HormR"/>
    <property type="match status" value="1"/>
</dbReference>
<keyword evidence="5" id="KW-0732">Signal</keyword>
<evidence type="ECO:0000259" key="14">
    <source>
        <dbReference type="PROSITE" id="PS50227"/>
    </source>
</evidence>
<evidence type="ECO:0000256" key="4">
    <source>
        <dbReference type="ARBA" id="ARBA00022692"/>
    </source>
</evidence>
<dbReference type="GO" id="GO:0005886">
    <property type="term" value="C:plasma membrane"/>
    <property type="evidence" value="ECO:0007669"/>
    <property type="project" value="UniProtKB-SubCell"/>
</dbReference>
<dbReference type="OMA" id="AECVYRY"/>
<dbReference type="PANTHER" id="PTHR45620:SF43">
    <property type="entry name" value="HECTOR, ISOFORM A"/>
    <property type="match status" value="1"/>
</dbReference>
<name>A0A336KK11_CULSO</name>
<dbReference type="Pfam" id="PF00002">
    <property type="entry name" value="7tm_2"/>
    <property type="match status" value="1"/>
</dbReference>
<dbReference type="PRINTS" id="PR00249">
    <property type="entry name" value="GPCRSECRETIN"/>
</dbReference>
<keyword evidence="3" id="KW-1003">Cell membrane</keyword>
<keyword evidence="9" id="KW-1015">Disulfide bond</keyword>
<reference evidence="17" key="2">
    <citation type="submission" date="2018-07" db="EMBL/GenBank/DDBJ databases">
        <authorList>
            <person name="Quirk P.G."/>
            <person name="Krulwich T.A."/>
        </authorList>
    </citation>
    <scope>NUCLEOTIDE SEQUENCE</scope>
</reference>
<protein>
    <submittedName>
        <fullName evidence="16">CSON012605 protein</fullName>
    </submittedName>
</protein>
<evidence type="ECO:0000256" key="12">
    <source>
        <dbReference type="ARBA" id="ARBA00023224"/>
    </source>
</evidence>
<feature type="domain" description="G-protein coupled receptors family 2 profile 2" evidence="15">
    <location>
        <begin position="141"/>
        <end position="391"/>
    </location>
</feature>
<evidence type="ECO:0000256" key="11">
    <source>
        <dbReference type="ARBA" id="ARBA00023180"/>
    </source>
</evidence>
<keyword evidence="10" id="KW-0675">Receptor</keyword>
<dbReference type="InterPro" id="IPR017981">
    <property type="entry name" value="GPCR_2-like_7TM"/>
</dbReference>
<feature type="transmembrane region" description="Helical" evidence="13">
    <location>
        <begin position="227"/>
        <end position="246"/>
    </location>
</feature>
<dbReference type="SUPFAM" id="SSF111418">
    <property type="entry name" value="Hormone receptor domain"/>
    <property type="match status" value="1"/>
</dbReference>
<dbReference type="VEuPathDB" id="VectorBase:CSON012605"/>
<evidence type="ECO:0000256" key="2">
    <source>
        <dbReference type="ARBA" id="ARBA00005314"/>
    </source>
</evidence>
<evidence type="ECO:0000256" key="10">
    <source>
        <dbReference type="ARBA" id="ARBA00023170"/>
    </source>
</evidence>
<keyword evidence="8 13" id="KW-0472">Membrane</keyword>
<dbReference type="Gene3D" id="4.10.1240.10">
    <property type="entry name" value="GPCR, family 2, extracellular hormone receptor domain"/>
    <property type="match status" value="1"/>
</dbReference>
<dbReference type="AlphaFoldDB" id="A0A336KK11"/>
<feature type="transmembrane region" description="Helical" evidence="13">
    <location>
        <begin position="144"/>
        <end position="166"/>
    </location>
</feature>
<evidence type="ECO:0000256" key="3">
    <source>
        <dbReference type="ARBA" id="ARBA00022475"/>
    </source>
</evidence>
<evidence type="ECO:0000259" key="15">
    <source>
        <dbReference type="PROSITE" id="PS50261"/>
    </source>
</evidence>
<evidence type="ECO:0000256" key="6">
    <source>
        <dbReference type="ARBA" id="ARBA00022989"/>
    </source>
</evidence>
<dbReference type="InterPro" id="IPR000832">
    <property type="entry name" value="GPCR_2_secretin-like"/>
</dbReference>
<dbReference type="InterPro" id="IPR003287">
    <property type="entry name" value="GPCR_2_calcitonin_rcpt_fam"/>
</dbReference>
<evidence type="ECO:0000313" key="16">
    <source>
        <dbReference type="EMBL" id="SSX05266.1"/>
    </source>
</evidence>
<feature type="domain" description="G-protein coupled receptors family 2 profile 1" evidence="14">
    <location>
        <begin position="30"/>
        <end position="133"/>
    </location>
</feature>
<organism evidence="16">
    <name type="scientific">Culicoides sonorensis</name>
    <name type="common">Biting midge</name>
    <dbReference type="NCBI Taxonomy" id="179676"/>
    <lineage>
        <taxon>Eukaryota</taxon>
        <taxon>Metazoa</taxon>
        <taxon>Ecdysozoa</taxon>
        <taxon>Arthropoda</taxon>
        <taxon>Hexapoda</taxon>
        <taxon>Insecta</taxon>
        <taxon>Pterygota</taxon>
        <taxon>Neoptera</taxon>
        <taxon>Endopterygota</taxon>
        <taxon>Diptera</taxon>
        <taxon>Nematocera</taxon>
        <taxon>Chironomoidea</taxon>
        <taxon>Ceratopogonidae</taxon>
        <taxon>Ceratopogoninae</taxon>
        <taxon>Culicoides</taxon>
        <taxon>Monoculicoides</taxon>
    </lineage>
</organism>
<dbReference type="Pfam" id="PF02793">
    <property type="entry name" value="HRM"/>
    <property type="match status" value="1"/>
</dbReference>
<accession>A0A336KK11</accession>
<keyword evidence="7" id="KW-0297">G-protein coupled receptor</keyword>
<keyword evidence="4 13" id="KW-0812">Transmembrane</keyword>
<feature type="transmembrane region" description="Helical" evidence="13">
    <location>
        <begin position="366"/>
        <end position="389"/>
    </location>
</feature>
<keyword evidence="12" id="KW-0807">Transducer</keyword>
<dbReference type="InterPro" id="IPR017983">
    <property type="entry name" value="GPCR_2_secretin-like_CS"/>
</dbReference>
<feature type="transmembrane region" description="Helical" evidence="13">
    <location>
        <begin position="253"/>
        <end position="272"/>
    </location>
</feature>
<dbReference type="PRINTS" id="PR01350">
    <property type="entry name" value="CTRFAMILY"/>
</dbReference>
<dbReference type="GO" id="GO:0007188">
    <property type="term" value="P:adenylate cyclase-modulating G protein-coupled receptor signaling pathway"/>
    <property type="evidence" value="ECO:0007669"/>
    <property type="project" value="TreeGrafter"/>
</dbReference>
<dbReference type="EMBL" id="UFQS01000602">
    <property type="protein sequence ID" value="SSX05266.1"/>
    <property type="molecule type" value="Genomic_DNA"/>
</dbReference>
<feature type="transmembrane region" description="Helical" evidence="13">
    <location>
        <begin position="292"/>
        <end position="314"/>
    </location>
</feature>
<dbReference type="PROSITE" id="PS00649">
    <property type="entry name" value="G_PROTEIN_RECEP_F2_1"/>
    <property type="match status" value="1"/>
</dbReference>
<dbReference type="Gene3D" id="1.20.1070.10">
    <property type="entry name" value="Rhodopsin 7-helix transmembrane proteins"/>
    <property type="match status" value="1"/>
</dbReference>
<evidence type="ECO:0000256" key="13">
    <source>
        <dbReference type="SAM" id="Phobius"/>
    </source>
</evidence>
<comment type="similarity">
    <text evidence="2">Belongs to the G-protein coupled receptor 2 family.</text>
</comment>
<dbReference type="CDD" id="cd15260">
    <property type="entry name" value="7tmB1_NPR_B4_insect-like"/>
    <property type="match status" value="1"/>
</dbReference>
<dbReference type="InterPro" id="IPR036445">
    <property type="entry name" value="GPCR_2_extracell_dom_sf"/>
</dbReference>
<dbReference type="GO" id="GO:0004948">
    <property type="term" value="F:calcitonin receptor activity"/>
    <property type="evidence" value="ECO:0007669"/>
    <property type="project" value="InterPro"/>
</dbReference>
<dbReference type="InterPro" id="IPR050332">
    <property type="entry name" value="GPCR_2"/>
</dbReference>
<evidence type="ECO:0000256" key="1">
    <source>
        <dbReference type="ARBA" id="ARBA00004651"/>
    </source>
</evidence>
<gene>
    <name evidence="16" type="primary">CSON012605</name>
</gene>
<dbReference type="PROSITE" id="PS50227">
    <property type="entry name" value="G_PROTEIN_RECEP_F2_3"/>
    <property type="match status" value="1"/>
</dbReference>
<feature type="transmembrane region" description="Helical" evidence="13">
    <location>
        <begin position="335"/>
        <end position="354"/>
    </location>
</feature>
<dbReference type="PROSITE" id="PS50261">
    <property type="entry name" value="G_PROTEIN_RECEP_F2_4"/>
    <property type="match status" value="1"/>
</dbReference>
<dbReference type="GO" id="GO:0007166">
    <property type="term" value="P:cell surface receptor signaling pathway"/>
    <property type="evidence" value="ECO:0007669"/>
    <property type="project" value="InterPro"/>
</dbReference>
<evidence type="ECO:0000313" key="17">
    <source>
        <dbReference type="EMBL" id="SSX25627.1"/>
    </source>
</evidence>
<evidence type="ECO:0000256" key="7">
    <source>
        <dbReference type="ARBA" id="ARBA00023040"/>
    </source>
</evidence>
<keyword evidence="6 13" id="KW-1133">Transmembrane helix</keyword>
<dbReference type="InterPro" id="IPR001879">
    <property type="entry name" value="GPCR_2_extracellular_dom"/>
</dbReference>